<keyword evidence="3" id="KW-0808">Transferase</keyword>
<dbReference type="PANTHER" id="PTHR33447">
    <property type="entry name" value="GLUTATHIONE GAMMA-GLUTAMYLCYSTEINYLTRANSFERASE"/>
    <property type="match status" value="1"/>
</dbReference>
<evidence type="ECO:0000256" key="2">
    <source>
        <dbReference type="ARBA" id="ARBA00022539"/>
    </source>
</evidence>
<evidence type="ECO:0000259" key="5">
    <source>
        <dbReference type="PROSITE" id="PS51443"/>
    </source>
</evidence>
<comment type="caution">
    <text evidence="6">The sequence shown here is derived from an EMBL/GenBank/DDBJ whole genome shotgun (WGS) entry which is preliminary data.</text>
</comment>
<dbReference type="EMBL" id="JARBDR010000337">
    <property type="protein sequence ID" value="KAJ8315568.1"/>
    <property type="molecule type" value="Genomic_DNA"/>
</dbReference>
<evidence type="ECO:0000313" key="6">
    <source>
        <dbReference type="EMBL" id="KAJ8315568.1"/>
    </source>
</evidence>
<dbReference type="InterPro" id="IPR038156">
    <property type="entry name" value="PCS_N_sf"/>
</dbReference>
<gene>
    <name evidence="6" type="ORF">KUTeg_007718</name>
</gene>
<dbReference type="Gene3D" id="3.90.70.30">
    <property type="entry name" value="Phytochelatin synthase, N-terminal domain"/>
    <property type="match status" value="1"/>
</dbReference>
<dbReference type="PROSITE" id="PS51443">
    <property type="entry name" value="PCS"/>
    <property type="match status" value="1"/>
</dbReference>
<protein>
    <recommendedName>
        <fullName evidence="1">glutathione gamma-glutamylcysteinyltransferase</fullName>
        <ecNumber evidence="1">2.3.2.15</ecNumber>
    </recommendedName>
</protein>
<dbReference type="EC" id="2.3.2.15" evidence="1"/>
<name>A0ABQ9FIL3_TEGGR</name>
<proteinExistence type="predicted"/>
<keyword evidence="4" id="KW-0479">Metal-binding</keyword>
<dbReference type="Proteomes" id="UP001217089">
    <property type="component" value="Unassembled WGS sequence"/>
</dbReference>
<keyword evidence="7" id="KW-1185">Reference proteome</keyword>
<evidence type="ECO:0000256" key="4">
    <source>
        <dbReference type="ARBA" id="ARBA00022723"/>
    </source>
</evidence>
<feature type="domain" description="Peptidase C83" evidence="5">
    <location>
        <begin position="5"/>
        <end position="225"/>
    </location>
</feature>
<dbReference type="SUPFAM" id="SSF54001">
    <property type="entry name" value="Cysteine proteinases"/>
    <property type="match status" value="1"/>
</dbReference>
<dbReference type="InterPro" id="IPR038765">
    <property type="entry name" value="Papain-like_cys_pep_sf"/>
</dbReference>
<organism evidence="6 7">
    <name type="scientific">Tegillarca granosa</name>
    <name type="common">Malaysian cockle</name>
    <name type="synonym">Anadara granosa</name>
    <dbReference type="NCBI Taxonomy" id="220873"/>
    <lineage>
        <taxon>Eukaryota</taxon>
        <taxon>Metazoa</taxon>
        <taxon>Spiralia</taxon>
        <taxon>Lophotrochozoa</taxon>
        <taxon>Mollusca</taxon>
        <taxon>Bivalvia</taxon>
        <taxon>Autobranchia</taxon>
        <taxon>Pteriomorphia</taxon>
        <taxon>Arcoida</taxon>
        <taxon>Arcoidea</taxon>
        <taxon>Arcidae</taxon>
        <taxon>Tegillarca</taxon>
    </lineage>
</organism>
<keyword evidence="2" id="KW-0104">Cadmium</keyword>
<dbReference type="InterPro" id="IPR040409">
    <property type="entry name" value="PCS-like"/>
</dbReference>
<reference evidence="6 7" key="1">
    <citation type="submission" date="2022-12" db="EMBL/GenBank/DDBJ databases">
        <title>Chromosome-level genome of Tegillarca granosa.</title>
        <authorList>
            <person name="Kim J."/>
        </authorList>
    </citation>
    <scope>NUCLEOTIDE SEQUENCE [LARGE SCALE GENOMIC DNA]</scope>
    <source>
        <strain evidence="6">Teg-2019</strain>
        <tissue evidence="6">Adductor muscle</tissue>
    </source>
</reference>
<dbReference type="InterPro" id="IPR007719">
    <property type="entry name" value="PCS_N"/>
</dbReference>
<accession>A0ABQ9FIL3</accession>
<evidence type="ECO:0000256" key="1">
    <source>
        <dbReference type="ARBA" id="ARBA00012468"/>
    </source>
</evidence>
<dbReference type="Pfam" id="PF05023">
    <property type="entry name" value="Phytochelatin"/>
    <property type="match status" value="1"/>
</dbReference>
<sequence>MDGLLPKKQFYRRILPDSCISFASPKGKQLFIESMSSGHMECYFKLSAQFRTQEEPAFCGLTTLVMVLNALEIDPGKVWKGPWRWYHENMLDCCVPLQLIERNGITFNQFLCLAKCNGISTVAVRADHKCSEEIFREKVREYTKRDDSFLILSYSRKVLKQTGDGHFSPVGGYHPEEDMVLMLDTARFKYPPHWIPLPLLFESMKALDNATGQPRGYVTMSRLDQNPLLILFRISTLFSVSFPCGCASEMVSFVQQWDDWLSQENASKNLSNTEELEDFVHGAVHALEKCLQHLKPDQTILTTQLDLSCPEDYITQATQVFDR</sequence>
<evidence type="ECO:0000313" key="7">
    <source>
        <dbReference type="Proteomes" id="UP001217089"/>
    </source>
</evidence>
<evidence type="ECO:0000256" key="3">
    <source>
        <dbReference type="ARBA" id="ARBA00022679"/>
    </source>
</evidence>
<dbReference type="PANTHER" id="PTHR33447:SF2">
    <property type="entry name" value="GLUTATHIONE GAMMA-GLUTAMYLCYSTEINYLTRANSFERASE"/>
    <property type="match status" value="1"/>
</dbReference>